<evidence type="ECO:0000256" key="1">
    <source>
        <dbReference type="ARBA" id="ARBA00004496"/>
    </source>
</evidence>
<evidence type="ECO:0000259" key="8">
    <source>
        <dbReference type="PROSITE" id="PS50188"/>
    </source>
</evidence>
<protein>
    <recommendedName>
        <fullName evidence="12">Protein NLRC3-like</fullName>
    </recommendedName>
</protein>
<dbReference type="Gene3D" id="2.60.120.920">
    <property type="match status" value="1"/>
</dbReference>
<dbReference type="GO" id="GO:0005737">
    <property type="term" value="C:cytoplasm"/>
    <property type="evidence" value="ECO:0007669"/>
    <property type="project" value="UniProtKB-SubCell"/>
</dbReference>
<dbReference type="InterPro" id="IPR043136">
    <property type="entry name" value="B30.2/SPRY_sf"/>
</dbReference>
<evidence type="ECO:0000259" key="9">
    <source>
        <dbReference type="PROSITE" id="PS50837"/>
    </source>
</evidence>
<evidence type="ECO:0000256" key="4">
    <source>
        <dbReference type="ARBA" id="ARBA00022737"/>
    </source>
</evidence>
<reference evidence="10" key="3">
    <citation type="submission" date="2025-09" db="UniProtKB">
        <authorList>
            <consortium name="Ensembl"/>
        </authorList>
    </citation>
    <scope>IDENTIFICATION</scope>
</reference>
<dbReference type="PANTHER" id="PTHR24106">
    <property type="entry name" value="NACHT, LRR AND CARD DOMAINS-CONTAINING"/>
    <property type="match status" value="1"/>
</dbReference>
<evidence type="ECO:0000256" key="3">
    <source>
        <dbReference type="ARBA" id="ARBA00022614"/>
    </source>
</evidence>
<feature type="domain" description="NACHT" evidence="9">
    <location>
        <begin position="159"/>
        <end position="289"/>
    </location>
</feature>
<evidence type="ECO:0000256" key="6">
    <source>
        <dbReference type="ARBA" id="ARBA00022840"/>
    </source>
</evidence>
<dbReference type="Pfam" id="PF17776">
    <property type="entry name" value="NLRC4_HD2"/>
    <property type="match status" value="1"/>
</dbReference>
<dbReference type="InterPro" id="IPR001870">
    <property type="entry name" value="B30.2/SPRY"/>
</dbReference>
<dbReference type="Pfam" id="PF13516">
    <property type="entry name" value="LRR_6"/>
    <property type="match status" value="3"/>
</dbReference>
<dbReference type="SMART" id="SM00368">
    <property type="entry name" value="LRR_RI"/>
    <property type="match status" value="4"/>
</dbReference>
<proteinExistence type="predicted"/>
<dbReference type="InterPro" id="IPR003877">
    <property type="entry name" value="SPRY_dom"/>
</dbReference>
<dbReference type="Ensembl" id="ENSSFOT00015000512.2">
    <property type="protein sequence ID" value="ENSSFOP00015000484.2"/>
    <property type="gene ID" value="ENSSFOG00015000390.2"/>
</dbReference>
<dbReference type="PROSITE" id="PS50188">
    <property type="entry name" value="B302_SPRY"/>
    <property type="match status" value="1"/>
</dbReference>
<accession>A0A8C9QQ74</accession>
<evidence type="ECO:0008006" key="12">
    <source>
        <dbReference type="Google" id="ProtNLM"/>
    </source>
</evidence>
<dbReference type="InterPro" id="IPR001611">
    <property type="entry name" value="Leu-rich_rpt"/>
</dbReference>
<dbReference type="CDD" id="cd16040">
    <property type="entry name" value="SPRY_PRY_SNTX"/>
    <property type="match status" value="1"/>
</dbReference>
<dbReference type="SMART" id="SM00589">
    <property type="entry name" value="PRY"/>
    <property type="match status" value="1"/>
</dbReference>
<keyword evidence="2" id="KW-0963">Cytoplasm</keyword>
<organism evidence="10 11">
    <name type="scientific">Scleropages formosus</name>
    <name type="common">Asian bonytongue</name>
    <name type="synonym">Osteoglossum formosum</name>
    <dbReference type="NCBI Taxonomy" id="113540"/>
    <lineage>
        <taxon>Eukaryota</taxon>
        <taxon>Metazoa</taxon>
        <taxon>Chordata</taxon>
        <taxon>Craniata</taxon>
        <taxon>Vertebrata</taxon>
        <taxon>Euteleostomi</taxon>
        <taxon>Actinopterygii</taxon>
        <taxon>Neopterygii</taxon>
        <taxon>Teleostei</taxon>
        <taxon>Osteoglossocephala</taxon>
        <taxon>Osteoglossomorpha</taxon>
        <taxon>Osteoglossiformes</taxon>
        <taxon>Osteoglossidae</taxon>
        <taxon>Scleropages</taxon>
    </lineage>
</organism>
<dbReference type="Pfam" id="PF17779">
    <property type="entry name" value="WHD_NOD2"/>
    <property type="match status" value="1"/>
</dbReference>
<dbReference type="SMART" id="SM01288">
    <property type="entry name" value="FISNA"/>
    <property type="match status" value="1"/>
</dbReference>
<dbReference type="AlphaFoldDB" id="A0A8C9QQ74"/>
<evidence type="ECO:0000256" key="7">
    <source>
        <dbReference type="SAM" id="MobiDB-lite"/>
    </source>
</evidence>
<dbReference type="Pfam" id="PF13765">
    <property type="entry name" value="PRY"/>
    <property type="match status" value="1"/>
</dbReference>
<dbReference type="InterPro" id="IPR006574">
    <property type="entry name" value="PRY"/>
</dbReference>
<dbReference type="SUPFAM" id="SSF52047">
    <property type="entry name" value="RNI-like"/>
    <property type="match status" value="1"/>
</dbReference>
<dbReference type="InterPro" id="IPR032675">
    <property type="entry name" value="LRR_dom_sf"/>
</dbReference>
<dbReference type="InterPro" id="IPR041267">
    <property type="entry name" value="NLRP_HD2"/>
</dbReference>
<dbReference type="OrthoDB" id="120976at2759"/>
<dbReference type="SUPFAM" id="SSF49899">
    <property type="entry name" value="Concanavalin A-like lectins/glucanases"/>
    <property type="match status" value="1"/>
</dbReference>
<dbReference type="InterPro" id="IPR027417">
    <property type="entry name" value="P-loop_NTPase"/>
</dbReference>
<comment type="subcellular location">
    <subcellularLocation>
        <location evidence="1">Cytoplasm</location>
    </subcellularLocation>
</comment>
<reference evidence="10 11" key="1">
    <citation type="submission" date="2019-04" db="EMBL/GenBank/DDBJ databases">
        <authorList>
            <consortium name="Wellcome Sanger Institute Data Sharing"/>
        </authorList>
    </citation>
    <scope>NUCLEOTIDE SEQUENCE [LARGE SCALE GENOMIC DNA]</scope>
</reference>
<dbReference type="PROSITE" id="PS51450">
    <property type="entry name" value="LRR"/>
    <property type="match status" value="2"/>
</dbReference>
<dbReference type="Pfam" id="PF00622">
    <property type="entry name" value="SPRY"/>
    <property type="match status" value="1"/>
</dbReference>
<dbReference type="GO" id="GO:0005524">
    <property type="term" value="F:ATP binding"/>
    <property type="evidence" value="ECO:0007669"/>
    <property type="project" value="UniProtKB-KW"/>
</dbReference>
<dbReference type="Gene3D" id="3.40.50.300">
    <property type="entry name" value="P-loop containing nucleotide triphosphate hydrolases"/>
    <property type="match status" value="1"/>
</dbReference>
<dbReference type="InterPro" id="IPR041075">
    <property type="entry name" value="NOD1/2_WH"/>
</dbReference>
<sequence>MKKSQHMAEMLEKEHTKASPFQSTIKAETGNNVVAPHANNCSIGRDFNTTVNIYPVNPRPFGRREICADDLQETQRQHKFKLKMKYQNISEGCARRGKSVLLSSVYTKLCITESDSGKINDEHEVWQNQATSRAEASQETWISINKIFKQLPHQQKFIRTVLTKGIAGIGKTVSVQKFILNWVEGKANQDVSFIFLFSFRELSAITMKELSLMDLVCSFYPEIQYVKLEAYKVLFIFDGLDEYQCPLKFFSKRCASITDCEPLGVLLSNLIERNLLPSALLWITSRPAAANDIPPEFVDQVTEIRGFNDHQKEEYFKKKFRKKENLANRIIAHVKSSRSLHIMCHIPVFCWISAAVFEQMLTEDDEEIPSTLTQMYSRFLLIQINIKNKKYHGDIERNITKVLKRDKDVVMKLAEFAFQQLEKGRIMFCKDDFSECGVDVFNTALYSVFCTEIFKEDVAFIEEKFYCFVHLTIQEYLAALHVFHLFVGKKMDSLFFFFKVKPRALHGLHKCAVDKALEYEDGRFDLFLRFLLGMSLDTNQQLLKDLLPSVISSSESIKKTTQYIIKVLKKRALSPERCINLLHCLVELNDHSLLEEIQKSKDTGSTKLTETQCTALSYVLTMPGEVIDIFDLQRWKVSEEGLRRLAPVIKYSRKAWLENCHLTVKSCETVASILQSANSHLTELNLSHNDLGDLGLEKLCVGLKSPNCKLESLDLSFNKLNASGMKLLSDVLIGPHCKLQSLDLSNNDLEDSGVNVLCQALSNHQCKLKTLRLSDCRICEEGFSSLASALRSNPTYLEQLDLHNNRPGGPGVINALKDNSLNLKDFIIDSVEELRSNLQEFVFEPMLDPNTANKYLSITQKNRKVTRKRKREEYPNHSERFYRCNQVLCGEGLTAICYWEAEWSGTAVYIGMAYRGICRNGALDAMRLGDNDKSWSLFCSAERFSAHHNKTSSDIPIPQSRSCRVGVYLDWAAGTLSFYSVSSDTLTHLYTFHSTFSEPLYPAFRLLSPNTSCFLCHLK</sequence>
<dbReference type="Proteomes" id="UP000694397">
    <property type="component" value="Chromosome 1"/>
</dbReference>
<dbReference type="InterPro" id="IPR029495">
    <property type="entry name" value="NACHT-assoc"/>
</dbReference>
<feature type="domain" description="B30.2/SPRY" evidence="8">
    <location>
        <begin position="825"/>
        <end position="1019"/>
    </location>
</feature>
<evidence type="ECO:0000256" key="2">
    <source>
        <dbReference type="ARBA" id="ARBA00022490"/>
    </source>
</evidence>
<evidence type="ECO:0000256" key="5">
    <source>
        <dbReference type="ARBA" id="ARBA00022741"/>
    </source>
</evidence>
<dbReference type="SMART" id="SM00449">
    <property type="entry name" value="SPRY"/>
    <property type="match status" value="1"/>
</dbReference>
<keyword evidence="4" id="KW-0677">Repeat</keyword>
<dbReference type="InterPro" id="IPR003879">
    <property type="entry name" value="Butyrophylin_SPRY"/>
</dbReference>
<dbReference type="InterPro" id="IPR013320">
    <property type="entry name" value="ConA-like_dom_sf"/>
</dbReference>
<evidence type="ECO:0000313" key="10">
    <source>
        <dbReference type="Ensembl" id="ENSSFOP00015000484.2"/>
    </source>
</evidence>
<keyword evidence="11" id="KW-1185">Reference proteome</keyword>
<dbReference type="Pfam" id="PF14484">
    <property type="entry name" value="FISNA"/>
    <property type="match status" value="1"/>
</dbReference>
<dbReference type="Pfam" id="PF05729">
    <property type="entry name" value="NACHT"/>
    <property type="match status" value="1"/>
</dbReference>
<dbReference type="Gene3D" id="3.80.10.10">
    <property type="entry name" value="Ribonuclease Inhibitor"/>
    <property type="match status" value="2"/>
</dbReference>
<dbReference type="InterPro" id="IPR051261">
    <property type="entry name" value="NLR"/>
</dbReference>
<keyword evidence="6" id="KW-0067">ATP-binding</keyword>
<keyword evidence="3" id="KW-0433">Leucine-rich repeat</keyword>
<feature type="region of interest" description="Disordered" evidence="7">
    <location>
        <begin position="1"/>
        <end position="20"/>
    </location>
</feature>
<reference evidence="10" key="2">
    <citation type="submission" date="2025-08" db="UniProtKB">
        <authorList>
            <consortium name="Ensembl"/>
        </authorList>
    </citation>
    <scope>IDENTIFICATION</scope>
</reference>
<name>A0A8C9QQ74_SCLFO</name>
<dbReference type="FunFam" id="3.40.50.300:FF:000210">
    <property type="entry name" value="Si:dkey-16p6.1"/>
    <property type="match status" value="1"/>
</dbReference>
<dbReference type="GeneTree" id="ENSGT01150000286927"/>
<dbReference type="InterPro" id="IPR007111">
    <property type="entry name" value="NACHT_NTPase"/>
</dbReference>
<evidence type="ECO:0000313" key="11">
    <source>
        <dbReference type="Proteomes" id="UP000694397"/>
    </source>
</evidence>
<dbReference type="PRINTS" id="PR01407">
    <property type="entry name" value="BUTYPHLNCDUF"/>
</dbReference>
<dbReference type="PROSITE" id="PS50837">
    <property type="entry name" value="NACHT"/>
    <property type="match status" value="1"/>
</dbReference>
<keyword evidence="5" id="KW-0547">Nucleotide-binding</keyword>